<dbReference type="Proteomes" id="UP000838756">
    <property type="component" value="Unassembled WGS sequence"/>
</dbReference>
<keyword evidence="3" id="KW-1185">Reference proteome</keyword>
<dbReference type="OrthoDB" id="8188202at2759"/>
<name>A0A8S4QR60_9NEOP</name>
<organism evidence="2 3">
    <name type="scientific">Pararge aegeria aegeria</name>
    <dbReference type="NCBI Taxonomy" id="348720"/>
    <lineage>
        <taxon>Eukaryota</taxon>
        <taxon>Metazoa</taxon>
        <taxon>Ecdysozoa</taxon>
        <taxon>Arthropoda</taxon>
        <taxon>Hexapoda</taxon>
        <taxon>Insecta</taxon>
        <taxon>Pterygota</taxon>
        <taxon>Neoptera</taxon>
        <taxon>Endopterygota</taxon>
        <taxon>Lepidoptera</taxon>
        <taxon>Glossata</taxon>
        <taxon>Ditrysia</taxon>
        <taxon>Papilionoidea</taxon>
        <taxon>Nymphalidae</taxon>
        <taxon>Satyrinae</taxon>
        <taxon>Satyrini</taxon>
        <taxon>Parargina</taxon>
        <taxon>Pararge</taxon>
    </lineage>
</organism>
<evidence type="ECO:0000313" key="2">
    <source>
        <dbReference type="EMBL" id="CAH2217872.1"/>
    </source>
</evidence>
<protein>
    <submittedName>
        <fullName evidence="2">Jg11420 protein</fullName>
    </submittedName>
</protein>
<evidence type="ECO:0000259" key="1">
    <source>
        <dbReference type="Pfam" id="PF00536"/>
    </source>
</evidence>
<feature type="non-terminal residue" evidence="2">
    <location>
        <position position="1"/>
    </location>
</feature>
<dbReference type="EMBL" id="CAKXAJ010018700">
    <property type="protein sequence ID" value="CAH2217872.1"/>
    <property type="molecule type" value="Genomic_DNA"/>
</dbReference>
<dbReference type="Pfam" id="PF00536">
    <property type="entry name" value="SAM_1"/>
    <property type="match status" value="1"/>
</dbReference>
<evidence type="ECO:0000313" key="3">
    <source>
        <dbReference type="Proteomes" id="UP000838756"/>
    </source>
</evidence>
<dbReference type="AlphaFoldDB" id="A0A8S4QR60"/>
<dbReference type="InterPro" id="IPR001660">
    <property type="entry name" value="SAM"/>
</dbReference>
<gene>
    <name evidence="2" type="primary">jg11420</name>
    <name evidence="2" type="ORF">PAEG_LOCUS5749</name>
</gene>
<feature type="domain" description="SAM" evidence="1">
    <location>
        <begin position="92"/>
        <end position="140"/>
    </location>
</feature>
<dbReference type="Gene3D" id="1.10.150.50">
    <property type="entry name" value="Transcription Factor, Ets-1"/>
    <property type="match status" value="1"/>
</dbReference>
<sequence>GINKRFQRLESHVVTLARSVAHLSSEMRTHHLVMQEMDNIRAEITALRHMYKSQQYIRSGHHRHMDPYSFSNPDRVKRLTKFFGDEPPLMRLFLKKLGYEKYAALLEKEKVGAAELPYVGEDKLRALGVPLGPRMRILKEAGIHQDLHHMTRDDHNTTTTTLAIV</sequence>
<dbReference type="SUPFAM" id="SSF47769">
    <property type="entry name" value="SAM/Pointed domain"/>
    <property type="match status" value="1"/>
</dbReference>
<accession>A0A8S4QR60</accession>
<proteinExistence type="predicted"/>
<reference evidence="2" key="1">
    <citation type="submission" date="2022-03" db="EMBL/GenBank/DDBJ databases">
        <authorList>
            <person name="Lindestad O."/>
        </authorList>
    </citation>
    <scope>NUCLEOTIDE SEQUENCE</scope>
</reference>
<comment type="caution">
    <text evidence="2">The sequence shown here is derived from an EMBL/GenBank/DDBJ whole genome shotgun (WGS) entry which is preliminary data.</text>
</comment>
<dbReference type="InterPro" id="IPR013761">
    <property type="entry name" value="SAM/pointed_sf"/>
</dbReference>